<accession>A0A5C4J235</accession>
<comment type="caution">
    <text evidence="2">The sequence shown here is derived from an EMBL/GenBank/DDBJ whole genome shotgun (WGS) entry which is preliminary data.</text>
</comment>
<dbReference type="Proteomes" id="UP000309174">
    <property type="component" value="Unassembled WGS sequence"/>
</dbReference>
<feature type="compositionally biased region" description="Low complexity" evidence="1">
    <location>
        <begin position="25"/>
        <end position="34"/>
    </location>
</feature>
<evidence type="ECO:0000256" key="1">
    <source>
        <dbReference type="SAM" id="MobiDB-lite"/>
    </source>
</evidence>
<evidence type="ECO:0000313" key="3">
    <source>
        <dbReference type="Proteomes" id="UP000309174"/>
    </source>
</evidence>
<dbReference type="OrthoDB" id="4310850at2"/>
<name>A0A5C4J235_9ACTN</name>
<feature type="region of interest" description="Disordered" evidence="1">
    <location>
        <begin position="1"/>
        <end position="40"/>
    </location>
</feature>
<reference evidence="2 3" key="1">
    <citation type="submission" date="2019-05" db="EMBL/GenBank/DDBJ databases">
        <title>Draft genome sequence of Actinomadura sp. 14C53.</title>
        <authorList>
            <person name="Saricaoglu S."/>
            <person name="Isik K."/>
        </authorList>
    </citation>
    <scope>NUCLEOTIDE SEQUENCE [LARGE SCALE GENOMIC DNA]</scope>
    <source>
        <strain evidence="2 3">14C53</strain>
    </source>
</reference>
<keyword evidence="3" id="KW-1185">Reference proteome</keyword>
<dbReference type="EMBL" id="VCKW01000273">
    <property type="protein sequence ID" value="TMQ90643.1"/>
    <property type="molecule type" value="Genomic_DNA"/>
</dbReference>
<protein>
    <submittedName>
        <fullName evidence="2">Uncharacterized protein</fullName>
    </submittedName>
</protein>
<proteinExistence type="predicted"/>
<dbReference type="RefSeq" id="WP_138649419.1">
    <property type="nucleotide sequence ID" value="NZ_VCKW01000273.1"/>
</dbReference>
<organism evidence="2 3">
    <name type="scientific">Actinomadura soli</name>
    <dbReference type="NCBI Taxonomy" id="2508997"/>
    <lineage>
        <taxon>Bacteria</taxon>
        <taxon>Bacillati</taxon>
        <taxon>Actinomycetota</taxon>
        <taxon>Actinomycetes</taxon>
        <taxon>Streptosporangiales</taxon>
        <taxon>Thermomonosporaceae</taxon>
        <taxon>Actinomadura</taxon>
    </lineage>
</organism>
<gene>
    <name evidence="2" type="ORF">ETD83_34590</name>
</gene>
<evidence type="ECO:0000313" key="2">
    <source>
        <dbReference type="EMBL" id="TMQ90643.1"/>
    </source>
</evidence>
<dbReference type="AlphaFoldDB" id="A0A5C4J235"/>
<sequence length="243" mass="25955">MGSSYPMRPSGPDGPVPRRDGGLPGPRAAAPVPLHQAGEMGFGGRTREELWRLVGPQSRARINALSGDTIEWYASEDPSSPDGRPYAVVAGDAGIALAEPRIDTGHRPVHAISAFLFASGSLRHIAIDHRPPPHAARAAVADAAPAPPDIGLSAEAKGLLGNLPPRAQEFLQAPFTAERRPMRYDWWYQGSDHHLDVFVVFLAGARDVTFATGTKDVPVGHDAASAHWSLTCYQAAVERRIDG</sequence>